<evidence type="ECO:0000259" key="5">
    <source>
        <dbReference type="PROSITE" id="PS51464"/>
    </source>
</evidence>
<dbReference type="PROSITE" id="PS51071">
    <property type="entry name" value="HTH_RPIR"/>
    <property type="match status" value="1"/>
</dbReference>
<sequence length="322" mass="34633">MDTIVAPDDPPSPRAGLPANSVVAERLEAIYPELSQALRTFADYVLKYPMKVAGLSINDTVDITGVSVASANRFARKLGFDGYAEFRAELLRGMAPAIEPVERLRRKLSEESTTPDVVAASLMEDIANLQGSLGNLDPERAEQAIDMIVNARRIFILGFDNAAGLALVLTHRLQAIGCDARTVESGAGSLSVARHLSGLGPEDLVISIAFPRYLRDTVSMTRFAHQHDIPILVVTDSQTSPIAKLGKVVVYAHARRSFSSTSDAAVLAVLEALAAGVANKKPGAANAAQRFADMGFYWFAYPEEEEKAATRKVSKPAKKDVP</sequence>
<dbReference type="OrthoDB" id="3574600at2"/>
<dbReference type="CDD" id="cd05013">
    <property type="entry name" value="SIS_RpiR"/>
    <property type="match status" value="1"/>
</dbReference>
<reference evidence="7" key="1">
    <citation type="submission" date="2017-04" db="EMBL/GenBank/DDBJ databases">
        <authorList>
            <person name="Varghese N."/>
            <person name="Submissions S."/>
        </authorList>
    </citation>
    <scope>NUCLEOTIDE SEQUENCE [LARGE SCALE GENOMIC DNA]</scope>
    <source>
        <strain evidence="7">B4P</strain>
    </source>
</reference>
<dbReference type="SUPFAM" id="SSF53697">
    <property type="entry name" value="SIS domain"/>
    <property type="match status" value="1"/>
</dbReference>
<dbReference type="InterPro" id="IPR001347">
    <property type="entry name" value="SIS_dom"/>
</dbReference>
<name>A0A1X7DTY5_9HYPH</name>
<feature type="domain" description="SIS" evidence="5">
    <location>
        <begin position="144"/>
        <end position="283"/>
    </location>
</feature>
<dbReference type="SUPFAM" id="SSF46689">
    <property type="entry name" value="Homeodomain-like"/>
    <property type="match status" value="1"/>
</dbReference>
<dbReference type="InterPro" id="IPR036388">
    <property type="entry name" value="WH-like_DNA-bd_sf"/>
</dbReference>
<dbReference type="PANTHER" id="PTHR30514:SF1">
    <property type="entry name" value="HTH-TYPE TRANSCRIPTIONAL REGULATOR HEXR-RELATED"/>
    <property type="match status" value="1"/>
</dbReference>
<keyword evidence="3" id="KW-0804">Transcription</keyword>
<dbReference type="Gene3D" id="1.10.10.10">
    <property type="entry name" value="Winged helix-like DNA-binding domain superfamily/Winged helix DNA-binding domain"/>
    <property type="match status" value="1"/>
</dbReference>
<dbReference type="STRING" id="464029.SAMN02982989_5850"/>
<keyword evidence="2" id="KW-0238">DNA-binding</keyword>
<dbReference type="PANTHER" id="PTHR30514">
    <property type="entry name" value="GLUCOKINASE"/>
    <property type="match status" value="1"/>
</dbReference>
<protein>
    <submittedName>
        <fullName evidence="6">Transcriptional regulator, RpiR family</fullName>
    </submittedName>
</protein>
<dbReference type="GO" id="GO:0003677">
    <property type="term" value="F:DNA binding"/>
    <property type="evidence" value="ECO:0007669"/>
    <property type="project" value="UniProtKB-KW"/>
</dbReference>
<dbReference type="InterPro" id="IPR035472">
    <property type="entry name" value="RpiR-like_SIS"/>
</dbReference>
<evidence type="ECO:0000256" key="2">
    <source>
        <dbReference type="ARBA" id="ARBA00023125"/>
    </source>
</evidence>
<dbReference type="AlphaFoldDB" id="A0A1X7DTY5"/>
<proteinExistence type="predicted"/>
<dbReference type="GO" id="GO:1901135">
    <property type="term" value="P:carbohydrate derivative metabolic process"/>
    <property type="evidence" value="ECO:0007669"/>
    <property type="project" value="InterPro"/>
</dbReference>
<dbReference type="PROSITE" id="PS51464">
    <property type="entry name" value="SIS"/>
    <property type="match status" value="1"/>
</dbReference>
<dbReference type="GO" id="GO:0097367">
    <property type="term" value="F:carbohydrate derivative binding"/>
    <property type="evidence" value="ECO:0007669"/>
    <property type="project" value="InterPro"/>
</dbReference>
<evidence type="ECO:0000313" key="7">
    <source>
        <dbReference type="Proteomes" id="UP000192903"/>
    </source>
</evidence>
<evidence type="ECO:0000256" key="1">
    <source>
        <dbReference type="ARBA" id="ARBA00023015"/>
    </source>
</evidence>
<organism evidence="6 7">
    <name type="scientific">Xaviernesmea oryzae</name>
    <dbReference type="NCBI Taxonomy" id="464029"/>
    <lineage>
        <taxon>Bacteria</taxon>
        <taxon>Pseudomonadati</taxon>
        <taxon>Pseudomonadota</taxon>
        <taxon>Alphaproteobacteria</taxon>
        <taxon>Hyphomicrobiales</taxon>
        <taxon>Rhizobiaceae</taxon>
        <taxon>Rhizobium/Agrobacterium group</taxon>
        <taxon>Xaviernesmea</taxon>
    </lineage>
</organism>
<dbReference type="Pfam" id="PF01380">
    <property type="entry name" value="SIS"/>
    <property type="match status" value="1"/>
</dbReference>
<dbReference type="InterPro" id="IPR047640">
    <property type="entry name" value="RpiR-like"/>
</dbReference>
<dbReference type="Pfam" id="PF01418">
    <property type="entry name" value="HTH_6"/>
    <property type="match status" value="1"/>
</dbReference>
<dbReference type="InterPro" id="IPR000281">
    <property type="entry name" value="HTH_RpiR"/>
</dbReference>
<keyword evidence="7" id="KW-1185">Reference proteome</keyword>
<keyword evidence="1" id="KW-0805">Transcription regulation</keyword>
<evidence type="ECO:0000313" key="6">
    <source>
        <dbReference type="EMBL" id="SMF21415.1"/>
    </source>
</evidence>
<dbReference type="InterPro" id="IPR046348">
    <property type="entry name" value="SIS_dom_sf"/>
</dbReference>
<dbReference type="GO" id="GO:0003700">
    <property type="term" value="F:DNA-binding transcription factor activity"/>
    <property type="evidence" value="ECO:0007669"/>
    <property type="project" value="InterPro"/>
</dbReference>
<gene>
    <name evidence="6" type="ORF">SAMN02982989_5850</name>
</gene>
<evidence type="ECO:0000259" key="4">
    <source>
        <dbReference type="PROSITE" id="PS51071"/>
    </source>
</evidence>
<dbReference type="InterPro" id="IPR009057">
    <property type="entry name" value="Homeodomain-like_sf"/>
</dbReference>
<dbReference type="Gene3D" id="3.40.50.10490">
    <property type="entry name" value="Glucose-6-phosphate isomerase like protein, domain 1"/>
    <property type="match status" value="1"/>
</dbReference>
<feature type="domain" description="HTH rpiR-type" evidence="4">
    <location>
        <begin position="21"/>
        <end position="97"/>
    </location>
</feature>
<dbReference type="Proteomes" id="UP000192903">
    <property type="component" value="Unassembled WGS sequence"/>
</dbReference>
<accession>A0A1X7DTY5</accession>
<dbReference type="EMBL" id="FXAF01000003">
    <property type="protein sequence ID" value="SMF21415.1"/>
    <property type="molecule type" value="Genomic_DNA"/>
</dbReference>
<evidence type="ECO:0000256" key="3">
    <source>
        <dbReference type="ARBA" id="ARBA00023163"/>
    </source>
</evidence>